<dbReference type="PROSITE" id="PS00671">
    <property type="entry name" value="D_2_HYDROXYACID_DH_3"/>
    <property type="match status" value="1"/>
</dbReference>
<dbReference type="Gene3D" id="3.40.50.720">
    <property type="entry name" value="NAD(P)-binding Rossmann-like Domain"/>
    <property type="match status" value="2"/>
</dbReference>
<name>A0A936ZX05_9BURK</name>
<proteinExistence type="inferred from homology"/>
<dbReference type="Proteomes" id="UP000613011">
    <property type="component" value="Unassembled WGS sequence"/>
</dbReference>
<dbReference type="GO" id="GO:0016616">
    <property type="term" value="F:oxidoreductase activity, acting on the CH-OH group of donors, NAD or NADP as acceptor"/>
    <property type="evidence" value="ECO:0007669"/>
    <property type="project" value="InterPro"/>
</dbReference>
<dbReference type="Pfam" id="PF00389">
    <property type="entry name" value="2-Hacid_dh"/>
    <property type="match status" value="1"/>
</dbReference>
<organism evidence="7 8">
    <name type="scientific">Ramlibacter aurantiacus</name>
    <dbReference type="NCBI Taxonomy" id="2801330"/>
    <lineage>
        <taxon>Bacteria</taxon>
        <taxon>Pseudomonadati</taxon>
        <taxon>Pseudomonadota</taxon>
        <taxon>Betaproteobacteria</taxon>
        <taxon>Burkholderiales</taxon>
        <taxon>Comamonadaceae</taxon>
        <taxon>Ramlibacter</taxon>
    </lineage>
</organism>
<dbReference type="SUPFAM" id="SSF51735">
    <property type="entry name" value="NAD(P)-binding Rossmann-fold domains"/>
    <property type="match status" value="1"/>
</dbReference>
<dbReference type="AlphaFoldDB" id="A0A936ZX05"/>
<dbReference type="InterPro" id="IPR036291">
    <property type="entry name" value="NAD(P)-bd_dom_sf"/>
</dbReference>
<accession>A0A936ZX05</accession>
<evidence type="ECO:0000313" key="8">
    <source>
        <dbReference type="Proteomes" id="UP000613011"/>
    </source>
</evidence>
<dbReference type="InterPro" id="IPR029753">
    <property type="entry name" value="D-isomer_DH_CS"/>
</dbReference>
<evidence type="ECO:0000256" key="2">
    <source>
        <dbReference type="ARBA" id="ARBA00023002"/>
    </source>
</evidence>
<dbReference type="PANTHER" id="PTHR42789">
    <property type="entry name" value="D-ISOMER SPECIFIC 2-HYDROXYACID DEHYDROGENASE FAMILY PROTEIN (AFU_ORTHOLOGUE AFUA_6G10090)"/>
    <property type="match status" value="1"/>
</dbReference>
<comment type="caution">
    <text evidence="7">The sequence shown here is derived from an EMBL/GenBank/DDBJ whole genome shotgun (WGS) entry which is preliminary data.</text>
</comment>
<feature type="domain" description="D-isomer specific 2-hydroxyacid dehydrogenase NAD-binding" evidence="6">
    <location>
        <begin position="121"/>
        <end position="293"/>
    </location>
</feature>
<sequence>MSGALLPRVAVLDDYLHVARECADWSVLEGLCEVDFLHRQLQVPDEAAQVLAPYDALCHLRERTPMPRSLIERLPRLKFMTVTGKAHRTLDLAAATERGIVVSHVSAQEMPSNATPEMTWALILAAARHVAYEDRMVRAGRWQNTLGLLLEGRTLGLLGLGRVGQKVAAIGRAFGMRVIAWSPNLTAEAAAVHGVVRVDKEALFRDSDVLSVHLVLSERSRGVVGRAELALMKRSALLVNTSRGPIVDEAALIDALASGRLGGAGLDVFEQEPLPADSPLCRLDNVVLTPHLGYATRDTFEGFYRSTVEGLLEWLQGQGGSARAIHGRLHP</sequence>
<evidence type="ECO:0000256" key="1">
    <source>
        <dbReference type="ARBA" id="ARBA00005854"/>
    </source>
</evidence>
<keyword evidence="2 4" id="KW-0560">Oxidoreductase</keyword>
<feature type="domain" description="D-isomer specific 2-hydroxyacid dehydrogenase catalytic" evidence="5">
    <location>
        <begin position="30"/>
        <end position="318"/>
    </location>
</feature>
<comment type="similarity">
    <text evidence="1 4">Belongs to the D-isomer specific 2-hydroxyacid dehydrogenase family.</text>
</comment>
<evidence type="ECO:0000259" key="6">
    <source>
        <dbReference type="Pfam" id="PF02826"/>
    </source>
</evidence>
<reference evidence="7" key="1">
    <citation type="submission" date="2021-01" db="EMBL/GenBank/DDBJ databases">
        <title>Ramlibacter sp. strain AW1 16S ribosomal RNA gene Genome sequencing and assembly.</title>
        <authorList>
            <person name="Kang M."/>
        </authorList>
    </citation>
    <scope>NUCLEOTIDE SEQUENCE</scope>
    <source>
        <strain evidence="7">AW1</strain>
    </source>
</reference>
<dbReference type="EMBL" id="JAEQNA010000009">
    <property type="protein sequence ID" value="MBL0422655.1"/>
    <property type="molecule type" value="Genomic_DNA"/>
</dbReference>
<evidence type="ECO:0000256" key="4">
    <source>
        <dbReference type="RuleBase" id="RU003719"/>
    </source>
</evidence>
<dbReference type="FunFam" id="3.40.50.720:FF:000203">
    <property type="entry name" value="D-3-phosphoglycerate dehydrogenase (SerA)"/>
    <property type="match status" value="1"/>
</dbReference>
<dbReference type="CDD" id="cd12169">
    <property type="entry name" value="PGDH_like_1"/>
    <property type="match status" value="1"/>
</dbReference>
<dbReference type="InterPro" id="IPR050857">
    <property type="entry name" value="D-2-hydroxyacid_DH"/>
</dbReference>
<evidence type="ECO:0000313" key="7">
    <source>
        <dbReference type="EMBL" id="MBL0422655.1"/>
    </source>
</evidence>
<dbReference type="SUPFAM" id="SSF52283">
    <property type="entry name" value="Formate/glycerate dehydrogenase catalytic domain-like"/>
    <property type="match status" value="1"/>
</dbReference>
<protein>
    <submittedName>
        <fullName evidence="7">D-2-hydroxyacid dehydrogenase family protein</fullName>
    </submittedName>
</protein>
<dbReference type="InterPro" id="IPR006139">
    <property type="entry name" value="D-isomer_2_OHA_DH_cat_dom"/>
</dbReference>
<keyword evidence="3" id="KW-0520">NAD</keyword>
<dbReference type="PANTHER" id="PTHR42789:SF1">
    <property type="entry name" value="D-ISOMER SPECIFIC 2-HYDROXYACID DEHYDROGENASE FAMILY PROTEIN (AFU_ORTHOLOGUE AFUA_6G10090)"/>
    <property type="match status" value="1"/>
</dbReference>
<evidence type="ECO:0000259" key="5">
    <source>
        <dbReference type="Pfam" id="PF00389"/>
    </source>
</evidence>
<evidence type="ECO:0000256" key="3">
    <source>
        <dbReference type="ARBA" id="ARBA00023027"/>
    </source>
</evidence>
<dbReference type="Pfam" id="PF02826">
    <property type="entry name" value="2-Hacid_dh_C"/>
    <property type="match status" value="1"/>
</dbReference>
<dbReference type="InterPro" id="IPR006140">
    <property type="entry name" value="D-isomer_DH_NAD-bd"/>
</dbReference>
<dbReference type="GO" id="GO:0051287">
    <property type="term" value="F:NAD binding"/>
    <property type="evidence" value="ECO:0007669"/>
    <property type="project" value="InterPro"/>
</dbReference>
<dbReference type="RefSeq" id="WP_201685775.1">
    <property type="nucleotide sequence ID" value="NZ_JAEQNA010000009.1"/>
</dbReference>
<gene>
    <name evidence="7" type="ORF">JI739_20140</name>
</gene>
<keyword evidence="8" id="KW-1185">Reference proteome</keyword>